<dbReference type="CDD" id="cd12885">
    <property type="entry name" value="SPRY_RanBP_like"/>
    <property type="match status" value="1"/>
</dbReference>
<comment type="subcellular location">
    <subcellularLocation>
        <location evidence="1">Membrane</location>
        <topology evidence="1">Single-pass type II membrane protein</topology>
    </subcellularLocation>
</comment>
<keyword evidence="9" id="KW-1185">Reference proteome</keyword>
<accession>A0ABD2KM63</accession>
<proteinExistence type="predicted"/>
<dbReference type="GO" id="GO:0016757">
    <property type="term" value="F:glycosyltransferase activity"/>
    <property type="evidence" value="ECO:0007669"/>
    <property type="project" value="UniProtKB-KW"/>
</dbReference>
<evidence type="ECO:0000313" key="8">
    <source>
        <dbReference type="EMBL" id="KAL3104047.1"/>
    </source>
</evidence>
<dbReference type="SUPFAM" id="SSF49899">
    <property type="entry name" value="Concanavalin A-like lectins/glucanases"/>
    <property type="match status" value="1"/>
</dbReference>
<evidence type="ECO:0000256" key="6">
    <source>
        <dbReference type="SAM" id="MobiDB-lite"/>
    </source>
</evidence>
<feature type="compositionally biased region" description="Polar residues" evidence="6">
    <location>
        <begin position="157"/>
        <end position="184"/>
    </location>
</feature>
<feature type="compositionally biased region" description="Basic and acidic residues" evidence="6">
    <location>
        <begin position="142"/>
        <end position="156"/>
    </location>
</feature>
<feature type="domain" description="B30.2/SPRY" evidence="7">
    <location>
        <begin position="1074"/>
        <end position="1261"/>
    </location>
</feature>
<feature type="compositionally biased region" description="Basic and acidic residues" evidence="6">
    <location>
        <begin position="113"/>
        <end position="123"/>
    </location>
</feature>
<keyword evidence="4" id="KW-0472">Membrane</keyword>
<feature type="compositionally biased region" description="Polar residues" evidence="6">
    <location>
        <begin position="88"/>
        <end position="112"/>
    </location>
</feature>
<name>A0ABD2KM63_9BILA</name>
<dbReference type="GO" id="GO:0016020">
    <property type="term" value="C:membrane"/>
    <property type="evidence" value="ECO:0007669"/>
    <property type="project" value="UniProtKB-SubCell"/>
</dbReference>
<dbReference type="AlphaFoldDB" id="A0ABD2KM63"/>
<feature type="compositionally biased region" description="Basic residues" evidence="6">
    <location>
        <begin position="25"/>
        <end position="38"/>
    </location>
</feature>
<comment type="caution">
    <text evidence="8">The sequence shown here is derived from an EMBL/GenBank/DDBJ whole genome shotgun (WGS) entry which is preliminary data.</text>
</comment>
<dbReference type="InterPro" id="IPR003406">
    <property type="entry name" value="Glyco_trans_14"/>
</dbReference>
<dbReference type="Pfam" id="PF02485">
    <property type="entry name" value="Branch"/>
    <property type="match status" value="1"/>
</dbReference>
<dbReference type="EMBL" id="JBICBT010000720">
    <property type="protein sequence ID" value="KAL3104047.1"/>
    <property type="molecule type" value="Genomic_DNA"/>
</dbReference>
<protein>
    <recommendedName>
        <fullName evidence="7">B30.2/SPRY domain-containing protein</fullName>
    </recommendedName>
</protein>
<evidence type="ECO:0000256" key="2">
    <source>
        <dbReference type="ARBA" id="ARBA00022676"/>
    </source>
</evidence>
<dbReference type="InterPro" id="IPR044736">
    <property type="entry name" value="Gid1/RanBPM/SPLA_SPRY"/>
</dbReference>
<evidence type="ECO:0000313" key="9">
    <source>
        <dbReference type="Proteomes" id="UP001620626"/>
    </source>
</evidence>
<keyword evidence="2" id="KW-0328">Glycosyltransferase</keyword>
<dbReference type="InterPro" id="IPR003877">
    <property type="entry name" value="SPRY_dom"/>
</dbReference>
<dbReference type="Pfam" id="PF00622">
    <property type="entry name" value="SPRY"/>
    <property type="match status" value="1"/>
</dbReference>
<dbReference type="SMART" id="SM00449">
    <property type="entry name" value="SPRY"/>
    <property type="match status" value="1"/>
</dbReference>
<dbReference type="Gene3D" id="2.60.120.920">
    <property type="match status" value="1"/>
</dbReference>
<keyword evidence="5" id="KW-0325">Glycoprotein</keyword>
<organism evidence="8 9">
    <name type="scientific">Heterodera trifolii</name>
    <dbReference type="NCBI Taxonomy" id="157864"/>
    <lineage>
        <taxon>Eukaryota</taxon>
        <taxon>Metazoa</taxon>
        <taxon>Ecdysozoa</taxon>
        <taxon>Nematoda</taxon>
        <taxon>Chromadorea</taxon>
        <taxon>Rhabditida</taxon>
        <taxon>Tylenchina</taxon>
        <taxon>Tylenchomorpha</taxon>
        <taxon>Tylenchoidea</taxon>
        <taxon>Heteroderidae</taxon>
        <taxon>Heteroderinae</taxon>
        <taxon>Heterodera</taxon>
    </lineage>
</organism>
<dbReference type="Proteomes" id="UP001620626">
    <property type="component" value="Unassembled WGS sequence"/>
</dbReference>
<sequence>MVDSSRDYGPRHRQFHDHEISPNRPQRHHDHYHTHSTRRGLEISPSRSQRYHDNYHTHSTRHGPEISPSRSQRYHDHYHKHSTRPSYRRNSSPDRQSAIQQGSQHSENYSTTEADRNRRDSSQQHHQHYSHPSSSKSQRRYSSPDRKRASSPDSRRTNNSSSLDQYIDHQSAQAQIIQKPTQDDQTAEHSPKETNQQKQKQPVYEQNFENQLYAPLQPSSITKEQAYNQPEQLQTTHASQGHQAFLPMNYQQPLLQSQAVNVSPQSVVPLHAYPLQNPTQTNFIYQHVQPMIMQPQPGPLVITQITPQPILPQYMPIQQGPSTQYTSDPHHVITINTNSGTNNSARQNQHAYSEHYPSNYPEREPASQHVIVIKPTSNLTKDKGKNLIKYKDDKNPTNFEQYPTIQHVPHSESVNNQTPSTSQSKAQESQLDEAYLIIFMVIKAINHPVTVDVLPLLWKFEKEKNADFILELIDKQTNNSAELFVEHMRTAYTLLGKDVTLFDEIMKELSEFGQNFSTNLPKSEATTTLAEHLKFMFVFARLFRKTQMLLSGGAFDENSDDATLMDWLYLLADKIGMFLVEKACNGSPPFSNAVRWLINMKNLEILLHIIFFKLAEKKNSHFRQLPINKTFNRWALPAQYNNNTQQLDCYRIVTDDTVYIAKMAKNRIRKTHPIDPILDMSCDAIRSRNYFLLEQTEEDSEDDFPFAQAKTIYKDYFLLEMELAATYSPKNWYCYVLDTKSDRLFKRQIRALAKCFPNILIGTERKLNNDGEGMAEAYLDCLTMLAKPHRQWKYVSLLQNHDTAIKTRFQIMQILKWLDGANDAEITNPGRRINRKLDWTVSALSLFHNKTKMAAFGSKKIVMTKGNVAATLSRQMVEYVLNELDLTEMLRRLNQVEFGRDEYLFPTLNSVDFIGAPGGASQICIEKRQQVEQFTRAVVWVNYSQDECASRFMRHGICVFGMEDLGINFIRWPHMYANKFLPEFDLGASVCWYEALYNRTQFNSREEQLAMLDKQFYLQLPNVRFQKFKNQLLLSKNQSNGLTNLPSNKELMHTSSSAADSIDNNIKRNTPNKIDTQTNDHHSSISDKFFWPKNNWNYSDCHPKLHLIKPNCLKVLCLAKNQNDFGGFSVRAKSMVSNYSGFLYFEVKIQQGRNLCVGLATKLMPLDECIGRCVGTYAYDSAGIFRTVGAANTKAVKQPKFGAGDIIGCGVQLATRQLIYTKNGERLNTANVFARQNDLCPCVTLKDNGDMIEANFGPNFKYNLQLLDLQDTNKENYKN</sequence>
<feature type="region of interest" description="Disordered" evidence="6">
    <location>
        <begin position="1061"/>
        <end position="1080"/>
    </location>
</feature>
<gene>
    <name evidence="8" type="ORF">niasHT_029668</name>
</gene>
<dbReference type="InterPro" id="IPR001870">
    <property type="entry name" value="B30.2/SPRY"/>
</dbReference>
<dbReference type="PROSITE" id="PS50188">
    <property type="entry name" value="B302_SPRY"/>
    <property type="match status" value="1"/>
</dbReference>
<dbReference type="InterPro" id="IPR013320">
    <property type="entry name" value="ConA-like_dom_sf"/>
</dbReference>
<evidence type="ECO:0000256" key="5">
    <source>
        <dbReference type="ARBA" id="ARBA00023180"/>
    </source>
</evidence>
<feature type="compositionally biased region" description="Basic and acidic residues" evidence="6">
    <location>
        <begin position="1"/>
        <end position="21"/>
    </location>
</feature>
<evidence type="ECO:0000256" key="1">
    <source>
        <dbReference type="ARBA" id="ARBA00004606"/>
    </source>
</evidence>
<evidence type="ECO:0000256" key="4">
    <source>
        <dbReference type="ARBA" id="ARBA00023136"/>
    </source>
</evidence>
<dbReference type="InterPro" id="IPR043136">
    <property type="entry name" value="B30.2/SPRY_sf"/>
</dbReference>
<dbReference type="PANTHER" id="PTHR46671:SF7">
    <property type="entry name" value="CORE-2_I-BRANCHING ENZYME"/>
    <property type="match status" value="1"/>
</dbReference>
<evidence type="ECO:0000259" key="7">
    <source>
        <dbReference type="PROSITE" id="PS50188"/>
    </source>
</evidence>
<evidence type="ECO:0000256" key="3">
    <source>
        <dbReference type="ARBA" id="ARBA00022679"/>
    </source>
</evidence>
<feature type="compositionally biased region" description="Polar residues" evidence="6">
    <location>
        <begin position="1061"/>
        <end position="1077"/>
    </location>
</feature>
<reference evidence="8 9" key="1">
    <citation type="submission" date="2024-10" db="EMBL/GenBank/DDBJ databases">
        <authorList>
            <person name="Kim D."/>
        </authorList>
    </citation>
    <scope>NUCLEOTIDE SEQUENCE [LARGE SCALE GENOMIC DNA]</scope>
    <source>
        <strain evidence="8">BH-2024</strain>
    </source>
</reference>
<feature type="region of interest" description="Disordered" evidence="6">
    <location>
        <begin position="1"/>
        <end position="202"/>
    </location>
</feature>
<dbReference type="PANTHER" id="PTHR46671">
    <property type="entry name" value="PROTEIN CBG11221"/>
    <property type="match status" value="1"/>
</dbReference>
<feature type="compositionally biased region" description="Basic residues" evidence="6">
    <location>
        <begin position="76"/>
        <end position="87"/>
    </location>
</feature>
<keyword evidence="3" id="KW-0808">Transferase</keyword>